<gene>
    <name evidence="3" type="ORF">METZ01_LOCUS94204</name>
</gene>
<protein>
    <submittedName>
        <fullName evidence="3">Uncharacterized protein</fullName>
    </submittedName>
</protein>
<keyword evidence="2" id="KW-0812">Transmembrane</keyword>
<feature type="transmembrane region" description="Helical" evidence="2">
    <location>
        <begin position="6"/>
        <end position="31"/>
    </location>
</feature>
<sequence length="84" mass="8983">VEIVIGLLQGLGVSTVFLLVVFVGFCVIVGFTKHRVIGKGSPIVRSLDDRLGSGARYLSPDVPRGPVDQLKTPELSEHVGRQVS</sequence>
<proteinExistence type="predicted"/>
<evidence type="ECO:0000256" key="2">
    <source>
        <dbReference type="SAM" id="Phobius"/>
    </source>
</evidence>
<evidence type="ECO:0000313" key="3">
    <source>
        <dbReference type="EMBL" id="SVA41350.1"/>
    </source>
</evidence>
<reference evidence="3" key="1">
    <citation type="submission" date="2018-05" db="EMBL/GenBank/DDBJ databases">
        <authorList>
            <person name="Lanie J.A."/>
            <person name="Ng W.-L."/>
            <person name="Kazmierczak K.M."/>
            <person name="Andrzejewski T.M."/>
            <person name="Davidsen T.M."/>
            <person name="Wayne K.J."/>
            <person name="Tettelin H."/>
            <person name="Glass J.I."/>
            <person name="Rusch D."/>
            <person name="Podicherti R."/>
            <person name="Tsui H.-C.T."/>
            <person name="Winkler M.E."/>
        </authorList>
    </citation>
    <scope>NUCLEOTIDE SEQUENCE</scope>
</reference>
<keyword evidence="2" id="KW-1133">Transmembrane helix</keyword>
<feature type="compositionally biased region" description="Basic and acidic residues" evidence="1">
    <location>
        <begin position="74"/>
        <end position="84"/>
    </location>
</feature>
<accession>A0A381VM26</accession>
<keyword evidence="2" id="KW-0472">Membrane</keyword>
<organism evidence="3">
    <name type="scientific">marine metagenome</name>
    <dbReference type="NCBI Taxonomy" id="408172"/>
    <lineage>
        <taxon>unclassified sequences</taxon>
        <taxon>metagenomes</taxon>
        <taxon>ecological metagenomes</taxon>
    </lineage>
</organism>
<feature type="non-terminal residue" evidence="3">
    <location>
        <position position="1"/>
    </location>
</feature>
<dbReference type="AlphaFoldDB" id="A0A381VM26"/>
<evidence type="ECO:0000256" key="1">
    <source>
        <dbReference type="SAM" id="MobiDB-lite"/>
    </source>
</evidence>
<feature type="region of interest" description="Disordered" evidence="1">
    <location>
        <begin position="57"/>
        <end position="84"/>
    </location>
</feature>
<dbReference type="EMBL" id="UINC01009216">
    <property type="protein sequence ID" value="SVA41350.1"/>
    <property type="molecule type" value="Genomic_DNA"/>
</dbReference>
<name>A0A381VM26_9ZZZZ</name>